<organism evidence="2 3">
    <name type="scientific">Paracoccus sanguinis</name>
    <dbReference type="NCBI Taxonomy" id="1545044"/>
    <lineage>
        <taxon>Bacteria</taxon>
        <taxon>Pseudomonadati</taxon>
        <taxon>Pseudomonadota</taxon>
        <taxon>Alphaproteobacteria</taxon>
        <taxon>Rhodobacterales</taxon>
        <taxon>Paracoccaceae</taxon>
        <taxon>Paracoccus</taxon>
    </lineage>
</organism>
<dbReference type="GO" id="GO:0051082">
    <property type="term" value="F:unfolded protein binding"/>
    <property type="evidence" value="ECO:0007669"/>
    <property type="project" value="InterPro"/>
</dbReference>
<proteinExistence type="predicted"/>
<dbReference type="InterPro" id="IPR024930">
    <property type="entry name" value="Skp_dom_sf"/>
</dbReference>
<evidence type="ECO:0000313" key="3">
    <source>
        <dbReference type="Proteomes" id="UP000182944"/>
    </source>
</evidence>
<feature type="region of interest" description="Disordered" evidence="1">
    <location>
        <begin position="231"/>
        <end position="274"/>
    </location>
</feature>
<dbReference type="AlphaFoldDB" id="A0A1H2WD84"/>
<evidence type="ECO:0000256" key="1">
    <source>
        <dbReference type="SAM" id="MobiDB-lite"/>
    </source>
</evidence>
<dbReference type="Pfam" id="PF03938">
    <property type="entry name" value="OmpH"/>
    <property type="match status" value="1"/>
</dbReference>
<dbReference type="Gene3D" id="3.30.910.20">
    <property type="entry name" value="Skp domain"/>
    <property type="match status" value="1"/>
</dbReference>
<feature type="compositionally biased region" description="Low complexity" evidence="1">
    <location>
        <begin position="232"/>
        <end position="266"/>
    </location>
</feature>
<evidence type="ECO:0000313" key="2">
    <source>
        <dbReference type="EMBL" id="SDW78602.1"/>
    </source>
</evidence>
<gene>
    <name evidence="2" type="ORF">SAMN05444276_102118</name>
</gene>
<name>A0A1H2WD84_9RHOB</name>
<protein>
    <submittedName>
        <fullName evidence="2">Periplasmic chaperone for outer membrane proteins Skp</fullName>
    </submittedName>
</protein>
<dbReference type="STRING" id="1545044.SAMN05444276_102118"/>
<dbReference type="SMART" id="SM00935">
    <property type="entry name" value="OmpH"/>
    <property type="match status" value="1"/>
</dbReference>
<dbReference type="EMBL" id="FNNA01000002">
    <property type="protein sequence ID" value="SDW78602.1"/>
    <property type="molecule type" value="Genomic_DNA"/>
</dbReference>
<sequence length="274" mass="27875">MPETAAPEPASPPATPGDALALTGPDRPLGPETPADPGGAQPQPARPSGLAVPAAVAPALGPSARTALAQAILTVDQEAIYRRSRWGQRAEAEIAEQSRKVAADNDTAFAALVADEDALTRARATLDPAEFRRRATAFDERVTAVRQERDNARLALARQADRDRALFFQAAGPVLTSVMEQRGALLVLDQRTVLISAETIDVTAATIAALDAALGDGSDIVAAAIADEEAAAARPAPAADADAAAPAAATGNDTLPAAATPTDATPAPAPDRAP</sequence>
<accession>A0A1H2WD84</accession>
<feature type="compositionally biased region" description="Low complexity" evidence="1">
    <location>
        <begin position="35"/>
        <end position="52"/>
    </location>
</feature>
<feature type="region of interest" description="Disordered" evidence="1">
    <location>
        <begin position="1"/>
        <end position="52"/>
    </location>
</feature>
<dbReference type="SUPFAM" id="SSF111384">
    <property type="entry name" value="OmpH-like"/>
    <property type="match status" value="1"/>
</dbReference>
<dbReference type="InterPro" id="IPR005632">
    <property type="entry name" value="Chaperone_Skp"/>
</dbReference>
<reference evidence="3" key="1">
    <citation type="submission" date="2016-10" db="EMBL/GenBank/DDBJ databases">
        <authorList>
            <person name="Varghese N."/>
            <person name="Submissions S."/>
        </authorList>
    </citation>
    <scope>NUCLEOTIDE SEQUENCE [LARGE SCALE GENOMIC DNA]</scope>
    <source>
        <strain evidence="3">DSM 29303</strain>
    </source>
</reference>
<keyword evidence="3" id="KW-1185">Reference proteome</keyword>
<dbReference type="Proteomes" id="UP000182944">
    <property type="component" value="Unassembled WGS sequence"/>
</dbReference>
<dbReference type="RefSeq" id="WP_074826375.1">
    <property type="nucleotide sequence ID" value="NZ_FNNA01000002.1"/>
</dbReference>